<dbReference type="Pfam" id="PF06067">
    <property type="entry name" value="DUF932"/>
    <property type="match status" value="1"/>
</dbReference>
<accession>A0A0B4XNK9</accession>
<dbReference type="InterPro" id="IPR017686">
    <property type="entry name" value="Phg/plasmid-like_prot"/>
</dbReference>
<dbReference type="OrthoDB" id="576140at2"/>
<sequence length="319" mass="35599">MAHQVEQMAYVGRTPWHGLGNKLAEKQPLEVWMEQAGLDWTIRETPVRFINGDKGHLGEILSFDDHKVLYRSDTHAPLSVVSQRYQVVQPREIMEFYRDLTEKSGFELETAGSLKGGRKIWALAKTGQSGLLKGNDRTDAYVLLATACDGTLATTAQFTSVRVVCNNTLAVALNGQSQCVKVSHRSVFDAEAVKKQMGISVSAWDDFMYSLKTLSERKVRQSEAEKFIRSLFQPRPGQAEQKSNERAMAKVLGLFEGEGRGADLPSCRSTAYGLLNAVTEFVDHERRARSNDYRLDSAWFGHGAKLKQQALDLTLDLVA</sequence>
<name>A0A0B4XNK9_9GAMM</name>
<dbReference type="InterPro" id="IPR026325">
    <property type="entry name" value="DUF932"/>
</dbReference>
<dbReference type="STRING" id="391936.S7S_11395"/>
<dbReference type="RefSeq" id="WP_008737052.1">
    <property type="nucleotide sequence ID" value="NZ_CP004387.1"/>
</dbReference>
<dbReference type="AlphaFoldDB" id="A0A0B4XNK9"/>
<dbReference type="Proteomes" id="UP000006764">
    <property type="component" value="Chromosome"/>
</dbReference>
<gene>
    <name evidence="1" type="ORF">S7S_11395</name>
</gene>
<keyword evidence="2" id="KW-1185">Reference proteome</keyword>
<dbReference type="KEGG" id="apac:S7S_11395"/>
<evidence type="ECO:0000313" key="1">
    <source>
        <dbReference type="EMBL" id="AJD48691.1"/>
    </source>
</evidence>
<reference evidence="1 2" key="1">
    <citation type="journal article" date="2012" name="J. Bacteriol.">
        <title>Genome sequence of an alkane-degrading bacterium, Alcanivorax pacificus type strain W11-5, isolated from deep sea sediment.</title>
        <authorList>
            <person name="Lai Q."/>
            <person name="Shao Z."/>
        </authorList>
    </citation>
    <scope>NUCLEOTIDE SEQUENCE [LARGE SCALE GENOMIC DNA]</scope>
    <source>
        <strain evidence="1 2">W11-5</strain>
    </source>
</reference>
<dbReference type="HOGENOM" id="CLU_058825_2_0_6"/>
<proteinExistence type="predicted"/>
<dbReference type="NCBIfam" id="TIGR03299">
    <property type="entry name" value="LGT_TIGR03299"/>
    <property type="match status" value="1"/>
</dbReference>
<dbReference type="EMBL" id="CP004387">
    <property type="protein sequence ID" value="AJD48691.1"/>
    <property type="molecule type" value="Genomic_DNA"/>
</dbReference>
<protein>
    <submittedName>
        <fullName evidence="1">Phage/plasmid-like protein</fullName>
    </submittedName>
</protein>
<organism evidence="1 2">
    <name type="scientific">Isoalcanivorax pacificus W11-5</name>
    <dbReference type="NCBI Taxonomy" id="391936"/>
    <lineage>
        <taxon>Bacteria</taxon>
        <taxon>Pseudomonadati</taxon>
        <taxon>Pseudomonadota</taxon>
        <taxon>Gammaproteobacteria</taxon>
        <taxon>Oceanospirillales</taxon>
        <taxon>Alcanivoracaceae</taxon>
        <taxon>Isoalcanivorax</taxon>
    </lineage>
</organism>
<evidence type="ECO:0000313" key="2">
    <source>
        <dbReference type="Proteomes" id="UP000006764"/>
    </source>
</evidence>